<dbReference type="AlphaFoldDB" id="A0AAJ4XN18"/>
<gene>
    <name evidence="1" type="ORF">MEPE_04063</name>
</gene>
<evidence type="ECO:0000313" key="2">
    <source>
        <dbReference type="Proteomes" id="UP001294444"/>
    </source>
</evidence>
<proteinExistence type="predicted"/>
<dbReference type="EMBL" id="OAPG01000009">
    <property type="protein sequence ID" value="SNX85354.1"/>
    <property type="molecule type" value="Genomic_DNA"/>
</dbReference>
<accession>A0AAJ4XN18</accession>
<reference evidence="1" key="1">
    <citation type="submission" date="2023-10" db="EMBL/GenBank/DDBJ databases">
        <authorList>
            <person name="Guldener U."/>
        </authorList>
    </citation>
    <scope>NUCLEOTIDE SEQUENCE</scope>
    <source>
        <strain evidence="1">Mp4</strain>
    </source>
</reference>
<evidence type="ECO:0000313" key="1">
    <source>
        <dbReference type="EMBL" id="SNX85354.1"/>
    </source>
</evidence>
<sequence length="80" mass="9117">MPDSVNCDHVERSKLKKLYDMLKKLHVKSMHLNLVESQPKAVRELHYTAMEQNIAWSNAQSLKLSRLENQVATASHCGGK</sequence>
<comment type="caution">
    <text evidence="1">The sequence shown here is derived from an EMBL/GenBank/DDBJ whole genome shotgun (WGS) entry which is preliminary data.</text>
</comment>
<protein>
    <submittedName>
        <fullName evidence="1">Uncharacterized protein</fullName>
    </submittedName>
</protein>
<keyword evidence="2" id="KW-1185">Reference proteome</keyword>
<name>A0AAJ4XN18_9BASI</name>
<organism evidence="1 2">
    <name type="scientific">Melanopsichium pennsylvanicum</name>
    <dbReference type="NCBI Taxonomy" id="63383"/>
    <lineage>
        <taxon>Eukaryota</taxon>
        <taxon>Fungi</taxon>
        <taxon>Dikarya</taxon>
        <taxon>Basidiomycota</taxon>
        <taxon>Ustilaginomycotina</taxon>
        <taxon>Ustilaginomycetes</taxon>
        <taxon>Ustilaginales</taxon>
        <taxon>Ustilaginaceae</taxon>
        <taxon>Melanopsichium</taxon>
    </lineage>
</organism>
<dbReference type="Proteomes" id="UP001294444">
    <property type="component" value="Unassembled WGS sequence"/>
</dbReference>